<keyword evidence="7 9" id="KW-1133">Transmembrane helix</keyword>
<dbReference type="EMBL" id="JABMOJ010000086">
    <property type="protein sequence ID" value="NQV64214.1"/>
    <property type="molecule type" value="Genomic_DNA"/>
</dbReference>
<dbReference type="GO" id="GO:0005886">
    <property type="term" value="C:plasma membrane"/>
    <property type="evidence" value="ECO:0007669"/>
    <property type="project" value="TreeGrafter"/>
</dbReference>
<feature type="transmembrane region" description="Helical" evidence="9">
    <location>
        <begin position="39"/>
        <end position="56"/>
    </location>
</feature>
<dbReference type="GO" id="GO:0055085">
    <property type="term" value="P:transmembrane transport"/>
    <property type="evidence" value="ECO:0007669"/>
    <property type="project" value="InterPro"/>
</dbReference>
<name>A0A973A715_9GAMM</name>
<evidence type="ECO:0000256" key="1">
    <source>
        <dbReference type="ARBA" id="ARBA00022448"/>
    </source>
</evidence>
<keyword evidence="5 9" id="KW-0812">Transmembrane</keyword>
<feature type="transmembrane region" description="Helical" evidence="9">
    <location>
        <begin position="92"/>
        <end position="112"/>
    </location>
</feature>
<evidence type="ECO:0000256" key="2">
    <source>
        <dbReference type="ARBA" id="ARBA00022553"/>
    </source>
</evidence>
<keyword evidence="8 9" id="KW-0472">Membrane</keyword>
<reference evidence="10" key="1">
    <citation type="submission" date="2020-05" db="EMBL/GenBank/DDBJ databases">
        <title>Sulfur intermediates as new biogeochemical hubs in an aquatic model microbial ecosystem.</title>
        <authorList>
            <person name="Vigneron A."/>
        </authorList>
    </citation>
    <scope>NUCLEOTIDE SEQUENCE</scope>
    <source>
        <strain evidence="10">Bin.250</strain>
    </source>
</reference>
<organism evidence="10 11">
    <name type="scientific">SAR86 cluster bacterium</name>
    <dbReference type="NCBI Taxonomy" id="2030880"/>
    <lineage>
        <taxon>Bacteria</taxon>
        <taxon>Pseudomonadati</taxon>
        <taxon>Pseudomonadota</taxon>
        <taxon>Gammaproteobacteria</taxon>
        <taxon>SAR86 cluster</taxon>
    </lineage>
</organism>
<proteinExistence type="predicted"/>
<protein>
    <submittedName>
        <fullName evidence="10">RnfABCDGE type electron transport complex subunit D</fullName>
    </submittedName>
</protein>
<comment type="caution">
    <text evidence="10">The sequence shown here is derived from an EMBL/GenBank/DDBJ whole genome shotgun (WGS) entry which is preliminary data.</text>
</comment>
<feature type="transmembrane region" description="Helical" evidence="9">
    <location>
        <begin position="144"/>
        <end position="162"/>
    </location>
</feature>
<feature type="transmembrane region" description="Helical" evidence="9">
    <location>
        <begin position="63"/>
        <end position="80"/>
    </location>
</feature>
<evidence type="ECO:0000256" key="8">
    <source>
        <dbReference type="ARBA" id="ARBA00023136"/>
    </source>
</evidence>
<evidence type="ECO:0000256" key="7">
    <source>
        <dbReference type="ARBA" id="ARBA00022989"/>
    </source>
</evidence>
<accession>A0A973A715</accession>
<keyword evidence="3" id="KW-0285">Flavoprotein</keyword>
<dbReference type="AlphaFoldDB" id="A0A973A715"/>
<sequence>GIDAVSGATALDVLKFRGALTIDETWTATNGFGQLAGVGWEWINAGFLIGGIYLLATRTITAMAPLGMLVALTVCAVLFYDSGSSQSLGSPLFHLFSGATMVGAFFIVTDPVSSPDSALGLWIFGLGVGMLTFLVRAIGAYPDGLAFAVLLMNALVPLIDHLRLRRI</sequence>
<keyword evidence="4" id="KW-0288">FMN</keyword>
<evidence type="ECO:0000256" key="9">
    <source>
        <dbReference type="SAM" id="Phobius"/>
    </source>
</evidence>
<dbReference type="InterPro" id="IPR004338">
    <property type="entry name" value="NqrB/RnfD"/>
</dbReference>
<dbReference type="PANTHER" id="PTHR30578">
    <property type="entry name" value="ELECTRON TRANSPORT COMPLEX PROTEIN RNFD"/>
    <property type="match status" value="1"/>
</dbReference>
<feature type="non-terminal residue" evidence="10">
    <location>
        <position position="1"/>
    </location>
</feature>
<evidence type="ECO:0000256" key="6">
    <source>
        <dbReference type="ARBA" id="ARBA00022967"/>
    </source>
</evidence>
<dbReference type="Proteomes" id="UP000754644">
    <property type="component" value="Unassembled WGS sequence"/>
</dbReference>
<dbReference type="Pfam" id="PF03116">
    <property type="entry name" value="NQR2_RnfD_RnfE"/>
    <property type="match status" value="1"/>
</dbReference>
<keyword evidence="6" id="KW-1278">Translocase</keyword>
<keyword evidence="2" id="KW-0597">Phosphoprotein</keyword>
<evidence type="ECO:0000256" key="4">
    <source>
        <dbReference type="ARBA" id="ARBA00022643"/>
    </source>
</evidence>
<gene>
    <name evidence="10" type="ORF">HQ497_02515</name>
</gene>
<evidence type="ECO:0000313" key="11">
    <source>
        <dbReference type="Proteomes" id="UP000754644"/>
    </source>
</evidence>
<evidence type="ECO:0000313" key="10">
    <source>
        <dbReference type="EMBL" id="NQV64214.1"/>
    </source>
</evidence>
<dbReference type="PANTHER" id="PTHR30578:SF0">
    <property type="entry name" value="ION-TRANSLOCATING OXIDOREDUCTASE COMPLEX SUBUNIT D"/>
    <property type="match status" value="1"/>
</dbReference>
<keyword evidence="1" id="KW-0813">Transport</keyword>
<evidence type="ECO:0000256" key="3">
    <source>
        <dbReference type="ARBA" id="ARBA00022630"/>
    </source>
</evidence>
<feature type="transmembrane region" description="Helical" evidence="9">
    <location>
        <begin position="119"/>
        <end position="138"/>
    </location>
</feature>
<evidence type="ECO:0000256" key="5">
    <source>
        <dbReference type="ARBA" id="ARBA00022692"/>
    </source>
</evidence>